<dbReference type="Pfam" id="PF00486">
    <property type="entry name" value="Trans_reg_C"/>
    <property type="match status" value="1"/>
</dbReference>
<dbReference type="InterPro" id="IPR001867">
    <property type="entry name" value="OmpR/PhoB-type_DNA-bd"/>
</dbReference>
<reference evidence="4 5" key="1">
    <citation type="journal article" date="2015" name="Nature">
        <title>rRNA introns, odd ribosomes, and small enigmatic genomes across a large radiation of phyla.</title>
        <authorList>
            <person name="Brown C.T."/>
            <person name="Hug L.A."/>
            <person name="Thomas B.C."/>
            <person name="Sharon I."/>
            <person name="Castelle C.J."/>
            <person name="Singh A."/>
            <person name="Wilkins M.J."/>
            <person name="Williams K.H."/>
            <person name="Banfield J.F."/>
        </authorList>
    </citation>
    <scope>NUCLEOTIDE SEQUENCE [LARGE SCALE GENOMIC DNA]</scope>
</reference>
<proteinExistence type="predicted"/>
<feature type="DNA-binding region" description="OmpR/PhoB-type" evidence="2">
    <location>
        <begin position="333"/>
        <end position="440"/>
    </location>
</feature>
<dbReference type="SUPFAM" id="SSF46894">
    <property type="entry name" value="C-terminal effector domain of the bipartite response regulators"/>
    <property type="match status" value="1"/>
</dbReference>
<dbReference type="InterPro" id="IPR016032">
    <property type="entry name" value="Sig_transdc_resp-reg_C-effctor"/>
</dbReference>
<evidence type="ECO:0000256" key="1">
    <source>
        <dbReference type="ARBA" id="ARBA00023125"/>
    </source>
</evidence>
<dbReference type="PROSITE" id="PS51755">
    <property type="entry name" value="OMPR_PHOB"/>
    <property type="match status" value="1"/>
</dbReference>
<evidence type="ECO:0000313" key="5">
    <source>
        <dbReference type="Proteomes" id="UP000034543"/>
    </source>
</evidence>
<dbReference type="Proteomes" id="UP000034543">
    <property type="component" value="Unassembled WGS sequence"/>
</dbReference>
<dbReference type="AlphaFoldDB" id="A0A0G1EPW7"/>
<dbReference type="STRING" id="1618436.UV59_C0011G0037"/>
<dbReference type="EMBL" id="LCFB01000011">
    <property type="protein sequence ID" value="KKS85081.1"/>
    <property type="molecule type" value="Genomic_DNA"/>
</dbReference>
<keyword evidence="1 2" id="KW-0238">DNA-binding</keyword>
<evidence type="ECO:0000259" key="3">
    <source>
        <dbReference type="PROSITE" id="PS51755"/>
    </source>
</evidence>
<sequence length="442" mass="50765">MCHVARTGTIGAMKQSSEASYPISFRKREATTLGDHLRHHNSVVIIGMKRVGISNFLRFFLHHQEVPTTYIRNGAQLLTVIVDLNDLVEREIYPFWVLLLKRIVDTLEQSKVPGELKKAGQRLFTESIQLKDLFFTVDCVQKLLGQLIDHGFYPTVFLLRFDRLSEVITPEFFGNLQRLKDAAQQRLSFIFTSFRPLYELRPDVFSKSSLSVFSRDLYMTPALATDMTTILNTLQSRYNLNLPKAVVENLVSLSGGHVQYLHLALLVAKKLRKQPETREELLELLLKDEEIVLQSEELFASLTKVEQEVILKHHRGLPFSQELQEKGRYLWETGMISSGKKEIIFSPLFENYLHRIDTPVHGGTEFTKKEHLLFSFLKTHEGILCEREDIVSAVWPETAEMGISDWAIDRLVARVRGKLKAQKSSYGITTVITRGYKLVRTS</sequence>
<name>A0A0G1EPW7_9BACT</name>
<dbReference type="InterPro" id="IPR027417">
    <property type="entry name" value="P-loop_NTPase"/>
</dbReference>
<dbReference type="GO" id="GO:0003677">
    <property type="term" value="F:DNA binding"/>
    <property type="evidence" value="ECO:0007669"/>
    <property type="project" value="UniProtKB-UniRule"/>
</dbReference>
<comment type="caution">
    <text evidence="4">The sequence shown here is derived from an EMBL/GenBank/DDBJ whole genome shotgun (WGS) entry which is preliminary data.</text>
</comment>
<dbReference type="SMART" id="SM00862">
    <property type="entry name" value="Trans_reg_C"/>
    <property type="match status" value="1"/>
</dbReference>
<dbReference type="Gene3D" id="3.40.50.300">
    <property type="entry name" value="P-loop containing nucleotide triphosphate hydrolases"/>
    <property type="match status" value="1"/>
</dbReference>
<feature type="domain" description="OmpR/PhoB-type" evidence="3">
    <location>
        <begin position="333"/>
        <end position="440"/>
    </location>
</feature>
<dbReference type="GO" id="GO:0006355">
    <property type="term" value="P:regulation of DNA-templated transcription"/>
    <property type="evidence" value="ECO:0007669"/>
    <property type="project" value="InterPro"/>
</dbReference>
<protein>
    <recommendedName>
        <fullName evidence="3">OmpR/PhoB-type domain-containing protein</fullName>
    </recommendedName>
</protein>
<evidence type="ECO:0000256" key="2">
    <source>
        <dbReference type="PROSITE-ProRule" id="PRU01091"/>
    </source>
</evidence>
<evidence type="ECO:0000313" key="4">
    <source>
        <dbReference type="EMBL" id="KKS85081.1"/>
    </source>
</evidence>
<accession>A0A0G1EPW7</accession>
<dbReference type="GO" id="GO:0000160">
    <property type="term" value="P:phosphorelay signal transduction system"/>
    <property type="evidence" value="ECO:0007669"/>
    <property type="project" value="InterPro"/>
</dbReference>
<dbReference type="Gene3D" id="1.10.10.10">
    <property type="entry name" value="Winged helix-like DNA-binding domain superfamily/Winged helix DNA-binding domain"/>
    <property type="match status" value="1"/>
</dbReference>
<gene>
    <name evidence="4" type="ORF">UV59_C0011G0037</name>
</gene>
<dbReference type="InterPro" id="IPR036388">
    <property type="entry name" value="WH-like_DNA-bd_sf"/>
</dbReference>
<organism evidence="4 5">
    <name type="scientific">Candidatus Gottesmanbacteria bacterium GW2011_GWA1_43_11</name>
    <dbReference type="NCBI Taxonomy" id="1618436"/>
    <lineage>
        <taxon>Bacteria</taxon>
        <taxon>Candidatus Gottesmaniibacteriota</taxon>
    </lineage>
</organism>